<keyword evidence="1" id="KW-0472">Membrane</keyword>
<proteinExistence type="predicted"/>
<feature type="transmembrane region" description="Helical" evidence="1">
    <location>
        <begin position="12"/>
        <end position="31"/>
    </location>
</feature>
<reference evidence="2" key="1">
    <citation type="submission" date="2014-11" db="EMBL/GenBank/DDBJ databases">
        <authorList>
            <person name="Amaro Gonzalez C."/>
        </authorList>
    </citation>
    <scope>NUCLEOTIDE SEQUENCE</scope>
</reference>
<evidence type="ECO:0000313" key="2">
    <source>
        <dbReference type="EMBL" id="JAH40186.1"/>
    </source>
</evidence>
<organism evidence="2">
    <name type="scientific">Anguilla anguilla</name>
    <name type="common">European freshwater eel</name>
    <name type="synonym">Muraena anguilla</name>
    <dbReference type="NCBI Taxonomy" id="7936"/>
    <lineage>
        <taxon>Eukaryota</taxon>
        <taxon>Metazoa</taxon>
        <taxon>Chordata</taxon>
        <taxon>Craniata</taxon>
        <taxon>Vertebrata</taxon>
        <taxon>Euteleostomi</taxon>
        <taxon>Actinopterygii</taxon>
        <taxon>Neopterygii</taxon>
        <taxon>Teleostei</taxon>
        <taxon>Anguilliformes</taxon>
        <taxon>Anguillidae</taxon>
        <taxon>Anguilla</taxon>
    </lineage>
</organism>
<evidence type="ECO:0000256" key="1">
    <source>
        <dbReference type="SAM" id="Phobius"/>
    </source>
</evidence>
<keyword evidence="1" id="KW-1133">Transmembrane helix</keyword>
<protein>
    <submittedName>
        <fullName evidence="2">Uncharacterized protein</fullName>
    </submittedName>
</protein>
<reference evidence="2" key="2">
    <citation type="journal article" date="2015" name="Fish Shellfish Immunol.">
        <title>Early steps in the European eel (Anguilla anguilla)-Vibrio vulnificus interaction in the gills: Role of the RtxA13 toxin.</title>
        <authorList>
            <person name="Callol A."/>
            <person name="Pajuelo D."/>
            <person name="Ebbesson L."/>
            <person name="Teles M."/>
            <person name="MacKenzie S."/>
            <person name="Amaro C."/>
        </authorList>
    </citation>
    <scope>NUCLEOTIDE SEQUENCE</scope>
</reference>
<dbReference type="AlphaFoldDB" id="A0A0E9SFW3"/>
<accession>A0A0E9SFW3</accession>
<keyword evidence="1" id="KW-0812">Transmembrane</keyword>
<sequence length="45" mass="5622">MYFYNEIKLIMFYVMFCFILAYLLLLNTRLWDDLHLNNHLSFKIS</sequence>
<name>A0A0E9SFW3_ANGAN</name>
<dbReference type="EMBL" id="GBXM01068391">
    <property type="protein sequence ID" value="JAH40186.1"/>
    <property type="molecule type" value="Transcribed_RNA"/>
</dbReference>